<dbReference type="GO" id="GO:0005509">
    <property type="term" value="F:calcium ion binding"/>
    <property type="evidence" value="ECO:0007669"/>
    <property type="project" value="UniProtKB-UniRule"/>
</dbReference>
<dbReference type="SUPFAM" id="SSF49313">
    <property type="entry name" value="Cadherin-like"/>
    <property type="match status" value="2"/>
</dbReference>
<dbReference type="InterPro" id="IPR020894">
    <property type="entry name" value="Cadherin_CS"/>
</dbReference>
<dbReference type="PANTHER" id="PTHR24025">
    <property type="entry name" value="DESMOGLEIN FAMILY MEMBER"/>
    <property type="match status" value="1"/>
</dbReference>
<dbReference type="Pfam" id="PF00028">
    <property type="entry name" value="Cadherin"/>
    <property type="match status" value="1"/>
</dbReference>
<keyword evidence="3" id="KW-0677">Repeat</keyword>
<reference evidence="10 11" key="1">
    <citation type="journal article" date="2007" name="Science">
        <title>Sea anemone genome reveals ancestral eumetazoan gene repertoire and genomic organization.</title>
        <authorList>
            <person name="Putnam N.H."/>
            <person name="Srivastava M."/>
            <person name="Hellsten U."/>
            <person name="Dirks B."/>
            <person name="Chapman J."/>
            <person name="Salamov A."/>
            <person name="Terry A."/>
            <person name="Shapiro H."/>
            <person name="Lindquist E."/>
            <person name="Kapitonov V.V."/>
            <person name="Jurka J."/>
            <person name="Genikhovich G."/>
            <person name="Grigoriev I.V."/>
            <person name="Lucas S.M."/>
            <person name="Steele R.E."/>
            <person name="Finnerty J.R."/>
            <person name="Technau U."/>
            <person name="Martindale M.Q."/>
            <person name="Rokhsar D.S."/>
        </authorList>
    </citation>
    <scope>NUCLEOTIDE SEQUENCE [LARGE SCALE GENOMIC DNA]</scope>
    <source>
        <strain evidence="11">CH2 X CH6</strain>
    </source>
</reference>
<evidence type="ECO:0000313" key="10">
    <source>
        <dbReference type="EMBL" id="EDO39464.1"/>
    </source>
</evidence>
<dbReference type="PhylomeDB" id="A7S9Y4"/>
<dbReference type="PROSITE" id="PS00232">
    <property type="entry name" value="CADHERIN_1"/>
    <property type="match status" value="1"/>
</dbReference>
<keyword evidence="7" id="KW-0472">Membrane</keyword>
<dbReference type="InParanoid" id="A7S9Y4"/>
<dbReference type="InterPro" id="IPR015919">
    <property type="entry name" value="Cadherin-like_sf"/>
</dbReference>
<dbReference type="GO" id="GO:0007156">
    <property type="term" value="P:homophilic cell adhesion via plasma membrane adhesion molecules"/>
    <property type="evidence" value="ECO:0007669"/>
    <property type="project" value="InterPro"/>
</dbReference>
<evidence type="ECO:0000256" key="1">
    <source>
        <dbReference type="ARBA" id="ARBA00004370"/>
    </source>
</evidence>
<dbReference type="STRING" id="45351.A7S9Y4"/>
<feature type="non-terminal residue" evidence="10">
    <location>
        <position position="1"/>
    </location>
</feature>
<dbReference type="InterPro" id="IPR050971">
    <property type="entry name" value="Cadherin-domain_protein"/>
</dbReference>
<gene>
    <name evidence="10" type="ORF">NEMVEDRAFT_v1g67148</name>
</gene>
<dbReference type="Proteomes" id="UP000001593">
    <property type="component" value="Unassembled WGS sequence"/>
</dbReference>
<dbReference type="OMA" id="ENSRIGX"/>
<dbReference type="PROSITE" id="PS50268">
    <property type="entry name" value="CADHERIN_2"/>
    <property type="match status" value="2"/>
</dbReference>
<keyword evidence="4 8" id="KW-0106">Calcium</keyword>
<name>A7S9Y4_NEMVE</name>
<dbReference type="EMBL" id="DS469606">
    <property type="protein sequence ID" value="EDO39464.1"/>
    <property type="molecule type" value="Genomic_DNA"/>
</dbReference>
<dbReference type="Gene3D" id="2.60.40.60">
    <property type="entry name" value="Cadherins"/>
    <property type="match status" value="2"/>
</dbReference>
<dbReference type="InterPro" id="IPR002126">
    <property type="entry name" value="Cadherin-like_dom"/>
</dbReference>
<evidence type="ECO:0000256" key="8">
    <source>
        <dbReference type="PROSITE-ProRule" id="PRU00043"/>
    </source>
</evidence>
<evidence type="ECO:0000256" key="7">
    <source>
        <dbReference type="ARBA" id="ARBA00023136"/>
    </source>
</evidence>
<dbReference type="HOGENOM" id="CLU_2256806_0_0_1"/>
<feature type="domain" description="Cadherin" evidence="9">
    <location>
        <begin position="5"/>
        <end position="49"/>
    </location>
</feature>
<keyword evidence="11" id="KW-1185">Reference proteome</keyword>
<proteinExistence type="predicted"/>
<evidence type="ECO:0000256" key="5">
    <source>
        <dbReference type="ARBA" id="ARBA00022889"/>
    </source>
</evidence>
<evidence type="ECO:0000256" key="4">
    <source>
        <dbReference type="ARBA" id="ARBA00022837"/>
    </source>
</evidence>
<dbReference type="CDD" id="cd11304">
    <property type="entry name" value="Cadherin_repeat"/>
    <property type="match status" value="2"/>
</dbReference>
<organism evidence="10 11">
    <name type="scientific">Nematostella vectensis</name>
    <name type="common">Starlet sea anemone</name>
    <dbReference type="NCBI Taxonomy" id="45351"/>
    <lineage>
        <taxon>Eukaryota</taxon>
        <taxon>Metazoa</taxon>
        <taxon>Cnidaria</taxon>
        <taxon>Anthozoa</taxon>
        <taxon>Hexacorallia</taxon>
        <taxon>Actiniaria</taxon>
        <taxon>Edwardsiidae</taxon>
        <taxon>Nematostella</taxon>
    </lineage>
</organism>
<dbReference type="GO" id="GO:0005886">
    <property type="term" value="C:plasma membrane"/>
    <property type="evidence" value="ECO:0007669"/>
    <property type="project" value="InterPro"/>
</dbReference>
<evidence type="ECO:0000256" key="3">
    <source>
        <dbReference type="ARBA" id="ARBA00022737"/>
    </source>
</evidence>
<feature type="non-terminal residue" evidence="10">
    <location>
        <position position="104"/>
    </location>
</feature>
<sequence>TAMALDRENVPYYRLTVRVTDSAAYPSQLFNTTTVHITVLDLNDNPPAFDKAVFNASIAENSESGASVTRVTASDRDRDANARLTYSLTYNASSPEYFRLDEAT</sequence>
<dbReference type="PRINTS" id="PR00205">
    <property type="entry name" value="CADHERIN"/>
</dbReference>
<keyword evidence="6" id="KW-1133">Transmembrane helix</keyword>
<feature type="domain" description="Cadherin" evidence="9">
    <location>
        <begin position="50"/>
        <end position="104"/>
    </location>
</feature>
<evidence type="ECO:0000259" key="9">
    <source>
        <dbReference type="PROSITE" id="PS50268"/>
    </source>
</evidence>
<evidence type="ECO:0000256" key="6">
    <source>
        <dbReference type="ARBA" id="ARBA00022989"/>
    </source>
</evidence>
<evidence type="ECO:0000256" key="2">
    <source>
        <dbReference type="ARBA" id="ARBA00022692"/>
    </source>
</evidence>
<dbReference type="AlphaFoldDB" id="A7S9Y4"/>
<protein>
    <recommendedName>
        <fullName evidence="9">Cadherin domain-containing protein</fullName>
    </recommendedName>
</protein>
<dbReference type="eggNOG" id="KOG4289">
    <property type="taxonomic scope" value="Eukaryota"/>
</dbReference>
<comment type="subcellular location">
    <subcellularLocation>
        <location evidence="1">Membrane</location>
    </subcellularLocation>
</comment>
<keyword evidence="2" id="KW-0812">Transmembrane</keyword>
<accession>A7S9Y4</accession>
<evidence type="ECO:0000313" key="11">
    <source>
        <dbReference type="Proteomes" id="UP000001593"/>
    </source>
</evidence>
<dbReference type="PANTHER" id="PTHR24025:SF23">
    <property type="entry name" value="NEURAL-CADHERIN"/>
    <property type="match status" value="1"/>
</dbReference>
<keyword evidence="5" id="KW-0130">Cell adhesion</keyword>